<keyword evidence="2" id="KW-1185">Reference proteome</keyword>
<evidence type="ECO:0008006" key="3">
    <source>
        <dbReference type="Google" id="ProtNLM"/>
    </source>
</evidence>
<evidence type="ECO:0000313" key="1">
    <source>
        <dbReference type="EMBL" id="MCD5313555.1"/>
    </source>
</evidence>
<dbReference type="Proteomes" id="UP001138997">
    <property type="component" value="Unassembled WGS sequence"/>
</dbReference>
<sequence length="274" mass="31614">MSGDRDEQSKRALTFREILEDPKLQGDSRMEAMGEAVLAHALTLLLQRGDKEKALRFLEVQSFAIEYDHEYEEYELWLEVLPEQQSAIPREWVKALHNTCAEVSKRLRYRDFNVGLREILPEVGPDWRARLLGELEPPKRPTNQGRKLRQGPPRWSTDYLFFTNEGEQKVYLALKRLQEALPKQETIAVFPLAGGRVLGRTWEPDFLVTYKGRAGVLEVDGPHHNARRALDTSREHLLHEAGVAFVDRVVAEAVHDPIELDSVLSRFLRRLEKS</sequence>
<accession>A0A9X1SW48</accession>
<organism evidence="1 2">
    <name type="scientific">Kineosporia babensis</name>
    <dbReference type="NCBI Taxonomy" id="499548"/>
    <lineage>
        <taxon>Bacteria</taxon>
        <taxon>Bacillati</taxon>
        <taxon>Actinomycetota</taxon>
        <taxon>Actinomycetes</taxon>
        <taxon>Kineosporiales</taxon>
        <taxon>Kineosporiaceae</taxon>
        <taxon>Kineosporia</taxon>
    </lineage>
</organism>
<evidence type="ECO:0000313" key="2">
    <source>
        <dbReference type="Proteomes" id="UP001138997"/>
    </source>
</evidence>
<gene>
    <name evidence="1" type="ORF">LR394_21840</name>
</gene>
<dbReference type="RefSeq" id="WP_231444860.1">
    <property type="nucleotide sequence ID" value="NZ_JAJOMB010000012.1"/>
</dbReference>
<name>A0A9X1SW48_9ACTN</name>
<proteinExistence type="predicted"/>
<comment type="caution">
    <text evidence="1">The sequence shown here is derived from an EMBL/GenBank/DDBJ whole genome shotgun (WGS) entry which is preliminary data.</text>
</comment>
<dbReference type="AlphaFoldDB" id="A0A9X1SW48"/>
<dbReference type="EMBL" id="JAJOMB010000012">
    <property type="protein sequence ID" value="MCD5313555.1"/>
    <property type="molecule type" value="Genomic_DNA"/>
</dbReference>
<reference evidence="1" key="1">
    <citation type="submission" date="2021-11" db="EMBL/GenBank/DDBJ databases">
        <title>Streptomyces corallinus and Kineosporia corallina sp. nov., two new coral-derived marine actinobacteria.</title>
        <authorList>
            <person name="Buangrab K."/>
            <person name="Sutthacheep M."/>
            <person name="Yeemin T."/>
            <person name="Harunari E."/>
            <person name="Igarashi Y."/>
            <person name="Sripreechasak P."/>
            <person name="Kanchanasin P."/>
            <person name="Tanasupawat S."/>
            <person name="Phongsopitanun W."/>
        </authorList>
    </citation>
    <scope>NUCLEOTIDE SEQUENCE</scope>
    <source>
        <strain evidence="1">JCM 31032</strain>
    </source>
</reference>
<protein>
    <recommendedName>
        <fullName evidence="3">DUF559 domain-containing protein</fullName>
    </recommendedName>
</protein>